<protein>
    <submittedName>
        <fullName evidence="2">Uncharacterized protein</fullName>
    </submittedName>
</protein>
<organism evidence="2 3">
    <name type="scientific">Vibrio ponticus</name>
    <dbReference type="NCBI Taxonomy" id="265668"/>
    <lineage>
        <taxon>Bacteria</taxon>
        <taxon>Pseudomonadati</taxon>
        <taxon>Pseudomonadota</taxon>
        <taxon>Gammaproteobacteria</taxon>
        <taxon>Vibrionales</taxon>
        <taxon>Vibrionaceae</taxon>
        <taxon>Vibrio</taxon>
    </lineage>
</organism>
<dbReference type="AlphaFoldDB" id="A0A3N3DWH6"/>
<evidence type="ECO:0000313" key="3">
    <source>
        <dbReference type="Proteomes" id="UP000278792"/>
    </source>
</evidence>
<dbReference type="EMBL" id="RKIK01000061">
    <property type="protein sequence ID" value="ROV58827.1"/>
    <property type="molecule type" value="Genomic_DNA"/>
</dbReference>
<dbReference type="Proteomes" id="UP000278792">
    <property type="component" value="Unassembled WGS sequence"/>
</dbReference>
<accession>A0A3N3DWH6</accession>
<reference evidence="2 3" key="1">
    <citation type="submission" date="2018-11" db="EMBL/GenBank/DDBJ databases">
        <title>Vibrio ponticus strain CAIM 1751 pathogenic for the snapper Lutjanus guttatus.</title>
        <authorList>
            <person name="Soto-Rodriguez S."/>
            <person name="Lozano-Olvera R."/>
            <person name="Gomez-Gil B."/>
        </authorList>
    </citation>
    <scope>NUCLEOTIDE SEQUENCE [LARGE SCALE GENOMIC DNA]</scope>
    <source>
        <strain evidence="2 3">CAIM 1751</strain>
    </source>
</reference>
<sequence length="112" mass="12489">MDKSNAIKIISALADGIDPINGEVLPSAHSFNHPDVIRALWIAKDVMNNEISKQRRKTTRPTNTGKPWSEEEEHQLVEGFDARMSIAALAHAHQRSRGAITSRLQRLGKLVK</sequence>
<dbReference type="RefSeq" id="WP_123782926.1">
    <property type="nucleotide sequence ID" value="NZ_RKIK01000061.1"/>
</dbReference>
<comment type="caution">
    <text evidence="2">The sequence shown here is derived from an EMBL/GenBank/DDBJ whole genome shotgun (WGS) entry which is preliminary data.</text>
</comment>
<proteinExistence type="predicted"/>
<name>A0A3N3DWH6_9VIBR</name>
<evidence type="ECO:0000313" key="2">
    <source>
        <dbReference type="EMBL" id="ROV58827.1"/>
    </source>
</evidence>
<gene>
    <name evidence="2" type="ORF">EGH82_16480</name>
</gene>
<evidence type="ECO:0000256" key="1">
    <source>
        <dbReference type="SAM" id="MobiDB-lite"/>
    </source>
</evidence>
<feature type="region of interest" description="Disordered" evidence="1">
    <location>
        <begin position="52"/>
        <end position="72"/>
    </location>
</feature>